<feature type="compositionally biased region" description="Low complexity" evidence="1">
    <location>
        <begin position="40"/>
        <end position="49"/>
    </location>
</feature>
<comment type="caution">
    <text evidence="2">The sequence shown here is derived from an EMBL/GenBank/DDBJ whole genome shotgun (WGS) entry which is preliminary data.</text>
</comment>
<evidence type="ECO:0000256" key="1">
    <source>
        <dbReference type="SAM" id="MobiDB-lite"/>
    </source>
</evidence>
<protein>
    <submittedName>
        <fullName evidence="2">Uncharacterized protein</fullName>
    </submittedName>
</protein>
<dbReference type="EMBL" id="WIGM01000091">
    <property type="protein sequence ID" value="KAF6841057.1"/>
    <property type="molecule type" value="Genomic_DNA"/>
</dbReference>
<feature type="compositionally biased region" description="Polar residues" evidence="1">
    <location>
        <begin position="23"/>
        <end position="39"/>
    </location>
</feature>
<feature type="region of interest" description="Disordered" evidence="1">
    <location>
        <begin position="64"/>
        <end position="109"/>
    </location>
</feature>
<accession>A0A8H6NR67</accession>
<feature type="compositionally biased region" description="Basic and acidic residues" evidence="1">
    <location>
        <begin position="91"/>
        <end position="104"/>
    </location>
</feature>
<gene>
    <name evidence="2" type="ORF">CMUS01_03656</name>
</gene>
<sequence>MKTNLKTAFLNFRHAALQSRQVLASPGTSTAALQDGTSRSAPAESEPASLGTQISQEILPVATKKPGHREKDKPCAIPIQTPVGGAGVTVADHEGRKRGEDKSRGPTFLSKTRSEAPLQALKGACAIDVRDGGLWSLGINRTGSWHPAPSTPIRGASSARTTPLEAFHLDQLPASWLISQGASVRTPRIIVRCSVISVLDRPSKYDIDPPAF</sequence>
<keyword evidence="3" id="KW-1185">Reference proteome</keyword>
<reference evidence="2" key="1">
    <citation type="journal article" date="2020" name="Phytopathology">
        <title>Genome Sequence Resources of Colletotrichum truncatum, C. plurivorum, C. musicola, and C. sojae: Four Species Pathogenic to Soybean (Glycine max).</title>
        <authorList>
            <person name="Rogerio F."/>
            <person name="Boufleur T.R."/>
            <person name="Ciampi-Guillardi M."/>
            <person name="Sukno S.A."/>
            <person name="Thon M.R."/>
            <person name="Massola Junior N.S."/>
            <person name="Baroncelli R."/>
        </authorList>
    </citation>
    <scope>NUCLEOTIDE SEQUENCE</scope>
    <source>
        <strain evidence="2">LFN0074</strain>
    </source>
</reference>
<name>A0A8H6NR67_9PEZI</name>
<dbReference type="AlphaFoldDB" id="A0A8H6NR67"/>
<evidence type="ECO:0000313" key="2">
    <source>
        <dbReference type="EMBL" id="KAF6841057.1"/>
    </source>
</evidence>
<proteinExistence type="predicted"/>
<evidence type="ECO:0000313" key="3">
    <source>
        <dbReference type="Proteomes" id="UP000639643"/>
    </source>
</evidence>
<dbReference type="Proteomes" id="UP000639643">
    <property type="component" value="Unassembled WGS sequence"/>
</dbReference>
<organism evidence="2 3">
    <name type="scientific">Colletotrichum musicola</name>
    <dbReference type="NCBI Taxonomy" id="2175873"/>
    <lineage>
        <taxon>Eukaryota</taxon>
        <taxon>Fungi</taxon>
        <taxon>Dikarya</taxon>
        <taxon>Ascomycota</taxon>
        <taxon>Pezizomycotina</taxon>
        <taxon>Sordariomycetes</taxon>
        <taxon>Hypocreomycetidae</taxon>
        <taxon>Glomerellales</taxon>
        <taxon>Glomerellaceae</taxon>
        <taxon>Colletotrichum</taxon>
        <taxon>Colletotrichum orchidearum species complex</taxon>
    </lineage>
</organism>
<feature type="region of interest" description="Disordered" evidence="1">
    <location>
        <begin position="23"/>
        <end position="51"/>
    </location>
</feature>